<dbReference type="AlphaFoldDB" id="A0A913X263"/>
<dbReference type="PROSITE" id="PS51154">
    <property type="entry name" value="MACRO"/>
    <property type="match status" value="1"/>
</dbReference>
<dbReference type="Pfam" id="PF01661">
    <property type="entry name" value="Macro"/>
    <property type="match status" value="1"/>
</dbReference>
<dbReference type="OMA" id="HMISHAK"/>
<dbReference type="InterPro" id="IPR043472">
    <property type="entry name" value="Macro_dom-like"/>
</dbReference>
<dbReference type="InterPro" id="IPR002589">
    <property type="entry name" value="Macro_dom"/>
</dbReference>
<dbReference type="SMART" id="SM00506">
    <property type="entry name" value="A1pp"/>
    <property type="match status" value="1"/>
</dbReference>
<dbReference type="Gene3D" id="3.40.220.10">
    <property type="entry name" value="Leucine Aminopeptidase, subunit E, domain 1"/>
    <property type="match status" value="1"/>
</dbReference>
<dbReference type="KEGG" id="epa:110236553"/>
<evidence type="ECO:0000259" key="1">
    <source>
        <dbReference type="PROSITE" id="PS51154"/>
    </source>
</evidence>
<keyword evidence="3" id="KW-1185">Reference proteome</keyword>
<dbReference type="GeneID" id="110236553"/>
<evidence type="ECO:0000313" key="2">
    <source>
        <dbReference type="EnsemblMetazoa" id="XP_020897748.1"/>
    </source>
</evidence>
<protein>
    <recommendedName>
        <fullName evidence="1">Macro domain-containing protein</fullName>
    </recommendedName>
</protein>
<dbReference type="RefSeq" id="XP_020897748.1">
    <property type="nucleotide sequence ID" value="XM_021042089.2"/>
</dbReference>
<sequence length="250" mass="26725">MNCKMKRLGAAFTRTFQVASAFFLNRTLTSNSSSKLPVVATVSVERKKHQGVPTQEIVGIIQVVMGDLTQEKVDAIVNAANGHLQHRGGVAGAIVRRGGISIQQESDNYIAKHGAVPTGEVAITKAGNLPCKAIIHAVGPIWDGGSKGEEKDLHNAVLNSLKACNQNQFGSVALPAISSGIFGFPKDLCAKILFTVAIDFLSSEENTSLTCVRFTNFDEPTVSVFKRHAQTLANKPGLVVELSENEKSKL</sequence>
<evidence type="ECO:0000313" key="3">
    <source>
        <dbReference type="Proteomes" id="UP000887567"/>
    </source>
</evidence>
<name>A0A913X263_EXADI</name>
<dbReference type="EnsemblMetazoa" id="XM_021042089.2">
    <property type="protein sequence ID" value="XP_020897748.1"/>
    <property type="gene ID" value="LOC110236553"/>
</dbReference>
<dbReference type="Proteomes" id="UP000887567">
    <property type="component" value="Unplaced"/>
</dbReference>
<dbReference type="OrthoDB" id="6133115at2759"/>
<dbReference type="PANTHER" id="PTHR11106">
    <property type="entry name" value="GANGLIOSIDE INDUCED DIFFERENTIATION ASSOCIATED PROTEIN 2-RELATED"/>
    <property type="match status" value="1"/>
</dbReference>
<dbReference type="CDD" id="cd02907">
    <property type="entry name" value="Macro_Af1521_BAL-like"/>
    <property type="match status" value="1"/>
</dbReference>
<dbReference type="PANTHER" id="PTHR11106:SF111">
    <property type="entry name" value="MACRO DOMAIN-CONTAINING PROTEIN"/>
    <property type="match status" value="1"/>
</dbReference>
<organism evidence="2 3">
    <name type="scientific">Exaiptasia diaphana</name>
    <name type="common">Tropical sea anemone</name>
    <name type="synonym">Aiptasia pulchella</name>
    <dbReference type="NCBI Taxonomy" id="2652724"/>
    <lineage>
        <taxon>Eukaryota</taxon>
        <taxon>Metazoa</taxon>
        <taxon>Cnidaria</taxon>
        <taxon>Anthozoa</taxon>
        <taxon>Hexacorallia</taxon>
        <taxon>Actiniaria</taxon>
        <taxon>Aiptasiidae</taxon>
        <taxon>Exaiptasia</taxon>
    </lineage>
</organism>
<feature type="domain" description="Macro" evidence="1">
    <location>
        <begin position="48"/>
        <end position="233"/>
    </location>
</feature>
<dbReference type="SUPFAM" id="SSF52949">
    <property type="entry name" value="Macro domain-like"/>
    <property type="match status" value="1"/>
</dbReference>
<reference evidence="2" key="1">
    <citation type="submission" date="2022-11" db="UniProtKB">
        <authorList>
            <consortium name="EnsemblMetazoa"/>
        </authorList>
    </citation>
    <scope>IDENTIFICATION</scope>
</reference>
<accession>A0A913X263</accession>
<proteinExistence type="predicted"/>